<dbReference type="InterPro" id="IPR025241">
    <property type="entry name" value="DUF4190"/>
</dbReference>
<feature type="region of interest" description="Disordered" evidence="1">
    <location>
        <begin position="1"/>
        <end position="164"/>
    </location>
</feature>
<feature type="compositionally biased region" description="Low complexity" evidence="1">
    <location>
        <begin position="118"/>
        <end position="151"/>
    </location>
</feature>
<dbReference type="RefSeq" id="WP_381080501.1">
    <property type="nucleotide sequence ID" value="NZ_JBHUDX010000022.1"/>
</dbReference>
<feature type="transmembrane region" description="Helical" evidence="2">
    <location>
        <begin position="248"/>
        <end position="275"/>
    </location>
</feature>
<evidence type="ECO:0000313" key="4">
    <source>
        <dbReference type="EMBL" id="MFD1658413.1"/>
    </source>
</evidence>
<feature type="transmembrane region" description="Helical" evidence="2">
    <location>
        <begin position="206"/>
        <end position="236"/>
    </location>
</feature>
<proteinExistence type="predicted"/>
<organism evidence="4 5">
    <name type="scientific">Streptomyces caeni</name>
    <dbReference type="NCBI Taxonomy" id="2307231"/>
    <lineage>
        <taxon>Bacteria</taxon>
        <taxon>Bacillati</taxon>
        <taxon>Actinomycetota</taxon>
        <taxon>Actinomycetes</taxon>
        <taxon>Kitasatosporales</taxon>
        <taxon>Streptomycetaceae</taxon>
        <taxon>Streptomyces</taxon>
    </lineage>
</organism>
<keyword evidence="2" id="KW-0472">Membrane</keyword>
<sequence>MSDDAQAQQGAPENAAPGPWASPGDGTGPAPSEVSLDKPAAGPRPAPDPWAPPAGQAPGPGTAGTGGPVSAAPRHTVVSGGGPPSAHDQPTVVSPPGSEPTGAPAGAWNAPAAPPGPASSVPGDPAGAFPSFGGPAPGALADPFAPPAAGEPVPPPPIGPEGPGRTPYAYPAYPGYPGYGPEGGVVGYGWSGTPLMPSNGMGTASLVLGIVSAAVFCLWPVAIVAGVLAVIFGIIGRRKARRGEATNGGMALGGLICGAVGAVLAVALLVLILIAPNGDDDPWLDTGDGYSTSLTAHRLG</sequence>
<keyword evidence="5" id="KW-1185">Reference proteome</keyword>
<name>A0ABW4ING2_9ACTN</name>
<evidence type="ECO:0000313" key="5">
    <source>
        <dbReference type="Proteomes" id="UP001597261"/>
    </source>
</evidence>
<dbReference type="Proteomes" id="UP001597261">
    <property type="component" value="Unassembled WGS sequence"/>
</dbReference>
<feature type="compositionally biased region" description="Pro residues" evidence="1">
    <location>
        <begin position="42"/>
        <end position="52"/>
    </location>
</feature>
<protein>
    <submittedName>
        <fullName evidence="4">DUF4190 domain-containing protein</fullName>
    </submittedName>
</protein>
<feature type="domain" description="DUF4190" evidence="3">
    <location>
        <begin position="201"/>
        <end position="267"/>
    </location>
</feature>
<feature type="compositionally biased region" description="Polar residues" evidence="1">
    <location>
        <begin position="1"/>
        <end position="11"/>
    </location>
</feature>
<comment type="caution">
    <text evidence="4">The sequence shown here is derived from an EMBL/GenBank/DDBJ whole genome shotgun (WGS) entry which is preliminary data.</text>
</comment>
<evidence type="ECO:0000256" key="2">
    <source>
        <dbReference type="SAM" id="Phobius"/>
    </source>
</evidence>
<evidence type="ECO:0000259" key="3">
    <source>
        <dbReference type="Pfam" id="PF13828"/>
    </source>
</evidence>
<dbReference type="Pfam" id="PF13828">
    <property type="entry name" value="DUF4190"/>
    <property type="match status" value="1"/>
</dbReference>
<feature type="compositionally biased region" description="Low complexity" evidence="1">
    <location>
        <begin position="100"/>
        <end position="111"/>
    </location>
</feature>
<dbReference type="EMBL" id="JBHUDX010000022">
    <property type="protein sequence ID" value="MFD1658413.1"/>
    <property type="molecule type" value="Genomic_DNA"/>
</dbReference>
<reference evidence="5" key="1">
    <citation type="journal article" date="2019" name="Int. J. Syst. Evol. Microbiol.">
        <title>The Global Catalogue of Microorganisms (GCM) 10K type strain sequencing project: providing services to taxonomists for standard genome sequencing and annotation.</title>
        <authorList>
            <consortium name="The Broad Institute Genomics Platform"/>
            <consortium name="The Broad Institute Genome Sequencing Center for Infectious Disease"/>
            <person name="Wu L."/>
            <person name="Ma J."/>
        </authorList>
    </citation>
    <scope>NUCLEOTIDE SEQUENCE [LARGE SCALE GENOMIC DNA]</scope>
    <source>
        <strain evidence="5">CGMCC 1.12470</strain>
    </source>
</reference>
<accession>A0ABW4ING2</accession>
<keyword evidence="2" id="KW-0812">Transmembrane</keyword>
<evidence type="ECO:0000256" key="1">
    <source>
        <dbReference type="SAM" id="MobiDB-lite"/>
    </source>
</evidence>
<keyword evidence="2" id="KW-1133">Transmembrane helix</keyword>
<gene>
    <name evidence="4" type="ORF">ACFSL4_09370</name>
</gene>